<sequence length="115" mass="13050">MWDYLGGFCCGGGDVSSSLCIFWQYQKPGDDSYEHARWRPLVSGEVLPICQCYQREGRRKIKIENKSLVAPIRASANEGMVVIKKCLTKFVYCVNWFVIGSKTIGVPLRWGVILK</sequence>
<dbReference type="Proteomes" id="UP000231157">
    <property type="component" value="Unassembled WGS sequence"/>
</dbReference>
<dbReference type="EMBL" id="PFAZ01000004">
    <property type="protein sequence ID" value="PIR89200.1"/>
    <property type="molecule type" value="Genomic_DNA"/>
</dbReference>
<evidence type="ECO:0000313" key="2">
    <source>
        <dbReference type="Proteomes" id="UP000231157"/>
    </source>
</evidence>
<accession>A0A2H0US05</accession>
<name>A0A2H0US05_9BACT</name>
<protein>
    <submittedName>
        <fullName evidence="1">Uncharacterized protein</fullName>
    </submittedName>
</protein>
<reference evidence="2" key="1">
    <citation type="submission" date="2017-09" db="EMBL/GenBank/DDBJ databases">
        <title>Depth-based differentiation of microbial function through sediment-hosted aquifers and enrichment of novel symbionts in the deep terrestrial subsurface.</title>
        <authorList>
            <person name="Probst A.J."/>
            <person name="Ladd B."/>
            <person name="Jarett J.K."/>
            <person name="Geller-Mcgrath D.E."/>
            <person name="Sieber C.M.K."/>
            <person name="Emerson J.B."/>
            <person name="Anantharaman K."/>
            <person name="Thomas B.C."/>
            <person name="Malmstrom R."/>
            <person name="Stieglmeier M."/>
            <person name="Klingl A."/>
            <person name="Woyke T."/>
            <person name="Ryan C.M."/>
            <person name="Banfield J.F."/>
        </authorList>
    </citation>
    <scope>NUCLEOTIDE SEQUENCE [LARGE SCALE GENOMIC DNA]</scope>
</reference>
<gene>
    <name evidence="1" type="ORF">COU07_02365</name>
</gene>
<proteinExistence type="predicted"/>
<comment type="caution">
    <text evidence="1">The sequence shown here is derived from an EMBL/GenBank/DDBJ whole genome shotgun (WGS) entry which is preliminary data.</text>
</comment>
<dbReference type="AlphaFoldDB" id="A0A2H0US05"/>
<organism evidence="1 2">
    <name type="scientific">Candidatus Harrisonbacteria bacterium CG10_big_fil_rev_8_21_14_0_10_40_38</name>
    <dbReference type="NCBI Taxonomy" id="1974583"/>
    <lineage>
        <taxon>Bacteria</taxon>
        <taxon>Candidatus Harrisoniibacteriota</taxon>
    </lineage>
</organism>
<evidence type="ECO:0000313" key="1">
    <source>
        <dbReference type="EMBL" id="PIR89200.1"/>
    </source>
</evidence>